<proteinExistence type="predicted"/>
<dbReference type="RefSeq" id="WP_282301121.1">
    <property type="nucleotide sequence ID" value="NZ_CP124616.1"/>
</dbReference>
<evidence type="ECO:0000313" key="2">
    <source>
        <dbReference type="EMBL" id="WGW04487.1"/>
    </source>
</evidence>
<reference evidence="2 3" key="1">
    <citation type="submission" date="2023-05" db="EMBL/GenBank/DDBJ databases">
        <title>YMD87, complete Genome.</title>
        <authorList>
            <person name="Zhang J."/>
            <person name="Xu X."/>
        </authorList>
    </citation>
    <scope>NUCLEOTIDE SEQUENCE [LARGE SCALE GENOMIC DNA]</scope>
    <source>
        <strain evidence="2 3">YMD87</strain>
    </source>
</reference>
<feature type="chain" id="PRO_5045505391" evidence="1">
    <location>
        <begin position="26"/>
        <end position="715"/>
    </location>
</feature>
<dbReference type="InterPro" id="IPR010344">
    <property type="entry name" value="YbjH"/>
</dbReference>
<sequence length="715" mass="78765">MGSILNRLAGLAGLAVVVTTGAAEAQQNSVWDRPSLGFMGVPGLIDMPTAHPMRDADLVFSAAVVGKSNRNTLYFQITPRLSGVFRYAVLKDYDLNTGIGPYDDRFDRSFDFRYHLTEETRNRPAITIGLQDIWGTGVYSGEYITATKTFGQLRATAGVGWGRFGSYNGFTNPLGILSDDMKTRPGRTAVASGQLRTAHWFRGDMGIFGGLQYAVNDRLVLSAEYSSDQYDRETAFVDFDHQSPFNFGINYKTRWGLDAKLAYLHGTTVGVQLSYVFNPKTPGRYPGGIDSAPVPVRARPAGSAAQLGWTTDADRPKAIRASAKTLFDAEGMMLEAMSTEARVATVRFRTGRQSSAAQALGRASRILTQILPDSIERIVLIPVSENGLPAAQVTINRSDLEELEHAPDGAWQSFARAQLSDAFPVDRTLAFPEGTFPKFDWRLGPYVSATYFDPRSPIRLEYGMQATARYEPAPGFVLGGMVRGRLSGSDEDLPVSNSVIRHVRSDAGLYAKDSQIALTNLTAAHYFRPAKDVYGRVSLGYFESMYGGISGEVLWKPVNSRLALGLELNYAQQRDFNQRLGFQSYGVVTGHASAYYEAANGFDYQLDVGRYLAGDWGATVGIDRRFDNGIKIGAFATLTDVPFADFGEGSFDKGIRFEVPLSAITGRSSTQVISRTVRPVQRDGGARLIVDDRLYESVRDYHRPGLQQQWGRFWR</sequence>
<dbReference type="EMBL" id="CP124616">
    <property type="protein sequence ID" value="WGW04487.1"/>
    <property type="molecule type" value="Genomic_DNA"/>
</dbReference>
<organism evidence="2 3">
    <name type="scientific">Tropicibacter oceani</name>
    <dbReference type="NCBI Taxonomy" id="3058420"/>
    <lineage>
        <taxon>Bacteria</taxon>
        <taxon>Pseudomonadati</taxon>
        <taxon>Pseudomonadota</taxon>
        <taxon>Alphaproteobacteria</taxon>
        <taxon>Rhodobacterales</taxon>
        <taxon>Roseobacteraceae</taxon>
        <taxon>Tropicibacter</taxon>
    </lineage>
</organism>
<accession>A0ABY8QK13</accession>
<dbReference type="Proteomes" id="UP001241605">
    <property type="component" value="Chromosome"/>
</dbReference>
<keyword evidence="1" id="KW-0732">Signal</keyword>
<evidence type="ECO:0000313" key="3">
    <source>
        <dbReference type="Proteomes" id="UP001241605"/>
    </source>
</evidence>
<dbReference type="Pfam" id="PF06082">
    <property type="entry name" value="YjbH"/>
    <property type="match status" value="1"/>
</dbReference>
<gene>
    <name evidence="2" type="ORF">QF118_02760</name>
</gene>
<feature type="signal peptide" evidence="1">
    <location>
        <begin position="1"/>
        <end position="25"/>
    </location>
</feature>
<evidence type="ECO:0000256" key="1">
    <source>
        <dbReference type="SAM" id="SignalP"/>
    </source>
</evidence>
<name>A0ABY8QK13_9RHOB</name>
<protein>
    <submittedName>
        <fullName evidence="2">YjbH domain-containing protein</fullName>
    </submittedName>
</protein>
<keyword evidence="3" id="KW-1185">Reference proteome</keyword>